<accession>A0A1G2MHQ7</accession>
<proteinExistence type="predicted"/>
<sequence>MQRFLSNGKGDMMRSVALSLIFSTLFIGISVGAATTISTSITTDGTLSVTGASTLTGLTTMVYASSTGQSLTGNLTVGGRATTTGSSGNIETAGTLTAVGASTLNGAVTLGDAAGDAIIVTGNASTTNSFEVGNDLYVNGYATTTGSNGDFATRGTLTITGASVLNGAVTLGDAAGDAIIVTGNASTTNSFEVGNDLYVNGMSTTTGSSGNVELRGGLTVGNATANSLAGTILFSAQTSDPTGVTQGTVYYNSTSKVLRLFDGTDWFTTGTTSSGLLLSTNRIQLDNLALRHLALGTTTQQGIGKSLVTLEATTTASIPLSIVGFSGQTGHLLDVLNGTNVAGPKLLFIDSSGGLFGSSTAAFGSTLTVGGILTATTSAYLATTAGTVGVGTTTPGATFSVQGNGLVSGTLSTAAFIATSSTVTLSGLGIDLLTSIDSSGNLISTSTPTAARYLATSSIASFFPYASSTSFSTSVASTTNLTLGAGSTLAGMIFGTCDIAQTSITASTTAFRNCAAATGITTAYKVFVQATSSLATGVTVPVGAGAGFVIVSASSTAVNTISVEISNLTGGNNTPSGTLNFWAVR</sequence>
<evidence type="ECO:0000313" key="1">
    <source>
        <dbReference type="EMBL" id="OHA22532.1"/>
    </source>
</evidence>
<dbReference type="Proteomes" id="UP000176493">
    <property type="component" value="Unassembled WGS sequence"/>
</dbReference>
<dbReference type="AlphaFoldDB" id="A0A1G2MHQ7"/>
<gene>
    <name evidence="1" type="ORF">A2W52_03730</name>
</gene>
<protein>
    <submittedName>
        <fullName evidence="1">Uncharacterized protein</fullName>
    </submittedName>
</protein>
<dbReference type="EMBL" id="MHRJ01000024">
    <property type="protein sequence ID" value="OHA22532.1"/>
    <property type="molecule type" value="Genomic_DNA"/>
</dbReference>
<name>A0A1G2MHQ7_9BACT</name>
<comment type="caution">
    <text evidence="1">The sequence shown here is derived from an EMBL/GenBank/DDBJ whole genome shotgun (WGS) entry which is preliminary data.</text>
</comment>
<reference evidence="1 2" key="1">
    <citation type="journal article" date="2016" name="Nat. Commun.">
        <title>Thousands of microbial genomes shed light on interconnected biogeochemical processes in an aquifer system.</title>
        <authorList>
            <person name="Anantharaman K."/>
            <person name="Brown C.T."/>
            <person name="Hug L.A."/>
            <person name="Sharon I."/>
            <person name="Castelle C.J."/>
            <person name="Probst A.J."/>
            <person name="Thomas B.C."/>
            <person name="Singh A."/>
            <person name="Wilkins M.J."/>
            <person name="Karaoz U."/>
            <person name="Brodie E.L."/>
            <person name="Williams K.H."/>
            <person name="Hubbard S.S."/>
            <person name="Banfield J.F."/>
        </authorList>
    </citation>
    <scope>NUCLEOTIDE SEQUENCE [LARGE SCALE GENOMIC DNA]</scope>
</reference>
<organism evidence="1 2">
    <name type="scientific">Candidatus Taylorbacteria bacterium RIFCSPHIGHO2_02_49_25</name>
    <dbReference type="NCBI Taxonomy" id="1802305"/>
    <lineage>
        <taxon>Bacteria</taxon>
        <taxon>Candidatus Tayloriibacteriota</taxon>
    </lineage>
</organism>
<evidence type="ECO:0000313" key="2">
    <source>
        <dbReference type="Proteomes" id="UP000176493"/>
    </source>
</evidence>